<dbReference type="EMBL" id="JAAQTO010000028">
    <property type="protein sequence ID" value="NIC06006.1"/>
    <property type="molecule type" value="Genomic_DNA"/>
</dbReference>
<organism evidence="2 3">
    <name type="scientific">Billgrantia bachuensis</name>
    <dbReference type="NCBI Taxonomy" id="2717286"/>
    <lineage>
        <taxon>Bacteria</taxon>
        <taxon>Pseudomonadati</taxon>
        <taxon>Pseudomonadota</taxon>
        <taxon>Gammaproteobacteria</taxon>
        <taxon>Oceanospirillales</taxon>
        <taxon>Halomonadaceae</taxon>
        <taxon>Billgrantia</taxon>
    </lineage>
</organism>
<feature type="signal peptide" evidence="1">
    <location>
        <begin position="1"/>
        <end position="26"/>
    </location>
</feature>
<dbReference type="RefSeq" id="WP_167114427.1">
    <property type="nucleotide sequence ID" value="NZ_JAAQTO010000028.1"/>
</dbReference>
<evidence type="ECO:0000256" key="1">
    <source>
        <dbReference type="SAM" id="SignalP"/>
    </source>
</evidence>
<sequence>MGNRFSRLRWLGAGSCVLLLAGCVSRVVPPEPDSLTKPVDVYLLDHGRHSSLVLPREEGGVVRYSYGEWRWYVEGRRHLPTGAMAMLWPTKSGLGRGVYPAIDTLEQFHRLAPEGLTDVYPFPVEAGRVLALRRRLDGHFERADVEPMSSDEFGLEFVPYPRGYSAIHQSNLVVARWLRALDVEVHGSPWFSRWRVATR</sequence>
<evidence type="ECO:0000313" key="3">
    <source>
        <dbReference type="Proteomes" id="UP001318321"/>
    </source>
</evidence>
<protein>
    <recommendedName>
        <fullName evidence="4">DUF2459 domain-containing protein</fullName>
    </recommendedName>
</protein>
<keyword evidence="3" id="KW-1185">Reference proteome</keyword>
<accession>A0ABX0PRN3</accession>
<reference evidence="2 3" key="1">
    <citation type="submission" date="2020-03" db="EMBL/GenBank/DDBJ databases">
        <title>Identification of Halomonas strains.</title>
        <authorList>
            <person name="Xiao Z."/>
            <person name="Dong F."/>
            <person name="Wang Z."/>
            <person name="Zhao J.-Y."/>
        </authorList>
    </citation>
    <scope>NUCLEOTIDE SEQUENCE [LARGE SCALE GENOMIC DNA]</scope>
    <source>
        <strain evidence="2 3">DX6</strain>
    </source>
</reference>
<name>A0ABX0PRN3_9GAMM</name>
<comment type="caution">
    <text evidence="2">The sequence shown here is derived from an EMBL/GenBank/DDBJ whole genome shotgun (WGS) entry which is preliminary data.</text>
</comment>
<dbReference type="Proteomes" id="UP001318321">
    <property type="component" value="Unassembled WGS sequence"/>
</dbReference>
<dbReference type="PROSITE" id="PS51257">
    <property type="entry name" value="PROKAR_LIPOPROTEIN"/>
    <property type="match status" value="1"/>
</dbReference>
<gene>
    <name evidence="2" type="ORF">HBJ55_11255</name>
</gene>
<proteinExistence type="predicted"/>
<feature type="chain" id="PRO_5045774905" description="DUF2459 domain-containing protein" evidence="1">
    <location>
        <begin position="27"/>
        <end position="199"/>
    </location>
</feature>
<evidence type="ECO:0008006" key="4">
    <source>
        <dbReference type="Google" id="ProtNLM"/>
    </source>
</evidence>
<keyword evidence="1" id="KW-0732">Signal</keyword>
<evidence type="ECO:0000313" key="2">
    <source>
        <dbReference type="EMBL" id="NIC06006.1"/>
    </source>
</evidence>